<dbReference type="EMBL" id="AYER01000001">
    <property type="protein sequence ID" value="ESK41265.1"/>
    <property type="molecule type" value="Genomic_DNA"/>
</dbReference>
<dbReference type="HOGENOM" id="CLU_2056255_0_0_6"/>
<dbReference type="STRING" id="1392540.P256_00255"/>
<organism evidence="2 3">
    <name type="scientific">Acinetobacter nectaris CIP 110549</name>
    <dbReference type="NCBI Taxonomy" id="1392540"/>
    <lineage>
        <taxon>Bacteria</taxon>
        <taxon>Pseudomonadati</taxon>
        <taxon>Pseudomonadota</taxon>
        <taxon>Gammaproteobacteria</taxon>
        <taxon>Moraxellales</taxon>
        <taxon>Moraxellaceae</taxon>
        <taxon>Acinetobacter</taxon>
    </lineage>
</organism>
<dbReference type="Pfam" id="PF12008">
    <property type="entry name" value="EcoR124_C"/>
    <property type="match status" value="1"/>
</dbReference>
<dbReference type="Proteomes" id="UP000023785">
    <property type="component" value="Unassembled WGS sequence"/>
</dbReference>
<sequence>MSLHDKQELIKKFIDQNIPKLITGQKVEDAFKSFWDIEKEQAYQHICKEENLKADEFEKVLEQYEYTKRMPERNDILKLPTKSPNLKERLSVLTNLVIKTKSFIEKFYKGL</sequence>
<reference evidence="2 3" key="1">
    <citation type="submission" date="2013-10" db="EMBL/GenBank/DDBJ databases">
        <title>The Genome Sequence of Acinetobacter nectaris CIP 110549.</title>
        <authorList>
            <consortium name="The Broad Institute Genomics Platform"/>
            <consortium name="The Broad Institute Genome Sequencing Center for Infectious Disease"/>
            <person name="Cerqueira G."/>
            <person name="Feldgarden M."/>
            <person name="Courvalin P."/>
            <person name="Grillot-Courvalin C."/>
            <person name="Clermont D."/>
            <person name="Rocha E."/>
            <person name="Yoon E.-J."/>
            <person name="Nemec A."/>
            <person name="Young S.K."/>
            <person name="Zeng Q."/>
            <person name="Gargeya S."/>
            <person name="Fitzgerald M."/>
            <person name="Abouelleil A."/>
            <person name="Alvarado L."/>
            <person name="Berlin A.M."/>
            <person name="Chapman S.B."/>
            <person name="Gainer-Dewar J."/>
            <person name="Goldberg J."/>
            <person name="Gnerre S."/>
            <person name="Griggs A."/>
            <person name="Gujja S."/>
            <person name="Hansen M."/>
            <person name="Howarth C."/>
            <person name="Imamovic A."/>
            <person name="Ireland A."/>
            <person name="Larimer J."/>
            <person name="McCowan C."/>
            <person name="Murphy C."/>
            <person name="Pearson M."/>
            <person name="Poon T.W."/>
            <person name="Priest M."/>
            <person name="Roberts A."/>
            <person name="Saif S."/>
            <person name="Shea T."/>
            <person name="Sykes S."/>
            <person name="Wortman J."/>
            <person name="Nusbaum C."/>
            <person name="Birren B."/>
        </authorList>
    </citation>
    <scope>NUCLEOTIDE SEQUENCE [LARGE SCALE GENOMIC DNA]</scope>
    <source>
        <strain evidence="2 3">CIP 110549</strain>
    </source>
</reference>
<dbReference type="AlphaFoldDB" id="V2TZD6"/>
<evidence type="ECO:0000313" key="2">
    <source>
        <dbReference type="EMBL" id="ESK41265.1"/>
    </source>
</evidence>
<protein>
    <recommendedName>
        <fullName evidence="1">Type I restriction enzyme R protein C-terminal domain-containing protein</fullName>
    </recommendedName>
</protein>
<dbReference type="PATRIC" id="fig|1392540.3.peg.246"/>
<accession>V2TZD6</accession>
<evidence type="ECO:0000313" key="3">
    <source>
        <dbReference type="Proteomes" id="UP000023785"/>
    </source>
</evidence>
<comment type="caution">
    <text evidence="2">The sequence shown here is derived from an EMBL/GenBank/DDBJ whole genome shotgun (WGS) entry which is preliminary data.</text>
</comment>
<evidence type="ECO:0000259" key="1">
    <source>
        <dbReference type="Pfam" id="PF12008"/>
    </source>
</evidence>
<gene>
    <name evidence="2" type="ORF">P256_00255</name>
</gene>
<proteinExistence type="predicted"/>
<dbReference type="InterPro" id="IPR022625">
    <property type="entry name" value="TypeI_RM_Rsu_C"/>
</dbReference>
<dbReference type="eggNOG" id="COG0610">
    <property type="taxonomic scope" value="Bacteria"/>
</dbReference>
<name>V2TZD6_9GAMM</name>
<feature type="domain" description="Type I restriction enzyme R protein C-terminal" evidence="1">
    <location>
        <begin position="2"/>
        <end position="107"/>
    </location>
</feature>
<keyword evidence="3" id="KW-1185">Reference proteome</keyword>